<sequence length="302" mass="33413">MTAQGWEGEQTDSLLTSAWKGFRTFVRLLSYNRVGFIGFLVVIFMILLSYAGPLIIELDTKTKIDKIYITPTIEHPLGTDHQGRDIWSQIVNGGKDVIYVAFLAAMISTVIAVVFGTLSGFIGGWVDSAIMSVTDIILTIPQFPLLAVLAAFISLNSLTLLGILMGLLNWPTLLRALRAQALSLKQRDFIEAARALDLGVWHIVLREMVPNMMPYIVVSFALGMTFAVYQQAGLVFLGLVPISAGNWSVMIQLAWVRGAIFYKDSVWYIMAPIVAIAILQLAIISMTRSLELVFNPRLRASE</sequence>
<dbReference type="PANTHER" id="PTHR43386:SF1">
    <property type="entry name" value="D,D-DIPEPTIDE TRANSPORT SYSTEM PERMEASE PROTEIN DDPC-RELATED"/>
    <property type="match status" value="1"/>
</dbReference>
<dbReference type="SUPFAM" id="SSF161098">
    <property type="entry name" value="MetI-like"/>
    <property type="match status" value="1"/>
</dbReference>
<comment type="subcellular location">
    <subcellularLocation>
        <location evidence="1 7">Cell membrane</location>
        <topology evidence="1 7">Multi-pass membrane protein</topology>
    </subcellularLocation>
</comment>
<evidence type="ECO:0000256" key="5">
    <source>
        <dbReference type="ARBA" id="ARBA00022989"/>
    </source>
</evidence>
<gene>
    <name evidence="9" type="ORF">F4Y42_10135</name>
</gene>
<evidence type="ECO:0000256" key="6">
    <source>
        <dbReference type="ARBA" id="ARBA00023136"/>
    </source>
</evidence>
<evidence type="ECO:0000256" key="4">
    <source>
        <dbReference type="ARBA" id="ARBA00022692"/>
    </source>
</evidence>
<evidence type="ECO:0000256" key="1">
    <source>
        <dbReference type="ARBA" id="ARBA00004651"/>
    </source>
</evidence>
<dbReference type="GO" id="GO:0071916">
    <property type="term" value="F:dipeptide transmembrane transporter activity"/>
    <property type="evidence" value="ECO:0007669"/>
    <property type="project" value="TreeGrafter"/>
</dbReference>
<feature type="transmembrane region" description="Helical" evidence="7">
    <location>
        <begin position="97"/>
        <end position="125"/>
    </location>
</feature>
<dbReference type="InterPro" id="IPR000515">
    <property type="entry name" value="MetI-like"/>
</dbReference>
<keyword evidence="4 7" id="KW-0812">Transmembrane</keyword>
<feature type="transmembrane region" description="Helical" evidence="7">
    <location>
        <begin position="235"/>
        <end position="255"/>
    </location>
</feature>
<keyword evidence="6 7" id="KW-0472">Membrane</keyword>
<feature type="transmembrane region" description="Helical" evidence="7">
    <location>
        <begin position="145"/>
        <end position="168"/>
    </location>
</feature>
<feature type="transmembrane region" description="Helical" evidence="7">
    <location>
        <begin position="212"/>
        <end position="229"/>
    </location>
</feature>
<feature type="transmembrane region" description="Helical" evidence="7">
    <location>
        <begin position="34"/>
        <end position="56"/>
    </location>
</feature>
<evidence type="ECO:0000256" key="3">
    <source>
        <dbReference type="ARBA" id="ARBA00022475"/>
    </source>
</evidence>
<proteinExistence type="inferred from homology"/>
<protein>
    <submittedName>
        <fullName evidence="9">ABC transporter permease</fullName>
    </submittedName>
</protein>
<evidence type="ECO:0000313" key="9">
    <source>
        <dbReference type="EMBL" id="MXY93794.1"/>
    </source>
</evidence>
<comment type="caution">
    <text evidence="9">The sequence shown here is derived from an EMBL/GenBank/DDBJ whole genome shotgun (WGS) entry which is preliminary data.</text>
</comment>
<name>A0A6B0YRR1_9CHLR</name>
<feature type="domain" description="ABC transmembrane type-1" evidence="8">
    <location>
        <begin position="98"/>
        <end position="287"/>
    </location>
</feature>
<comment type="similarity">
    <text evidence="7">Belongs to the binding-protein-dependent transport system permease family.</text>
</comment>
<evidence type="ECO:0000259" key="8">
    <source>
        <dbReference type="PROSITE" id="PS50928"/>
    </source>
</evidence>
<dbReference type="PROSITE" id="PS50928">
    <property type="entry name" value="ABC_TM1"/>
    <property type="match status" value="1"/>
</dbReference>
<dbReference type="CDD" id="cd06261">
    <property type="entry name" value="TM_PBP2"/>
    <property type="match status" value="1"/>
</dbReference>
<dbReference type="PANTHER" id="PTHR43386">
    <property type="entry name" value="OLIGOPEPTIDE TRANSPORT SYSTEM PERMEASE PROTEIN APPC"/>
    <property type="match status" value="1"/>
</dbReference>
<keyword evidence="5 7" id="KW-1133">Transmembrane helix</keyword>
<dbReference type="GO" id="GO:0005886">
    <property type="term" value="C:plasma membrane"/>
    <property type="evidence" value="ECO:0007669"/>
    <property type="project" value="UniProtKB-SubCell"/>
</dbReference>
<feature type="transmembrane region" description="Helical" evidence="7">
    <location>
        <begin position="267"/>
        <end position="287"/>
    </location>
</feature>
<dbReference type="EMBL" id="VXRG01000087">
    <property type="protein sequence ID" value="MXY93794.1"/>
    <property type="molecule type" value="Genomic_DNA"/>
</dbReference>
<dbReference type="InterPro" id="IPR050366">
    <property type="entry name" value="BP-dependent_transpt_permease"/>
</dbReference>
<organism evidence="9">
    <name type="scientific">Caldilineaceae bacterium SB0664_bin_27</name>
    <dbReference type="NCBI Taxonomy" id="2605260"/>
    <lineage>
        <taxon>Bacteria</taxon>
        <taxon>Bacillati</taxon>
        <taxon>Chloroflexota</taxon>
        <taxon>Caldilineae</taxon>
        <taxon>Caldilineales</taxon>
        <taxon>Caldilineaceae</taxon>
    </lineage>
</organism>
<dbReference type="InterPro" id="IPR035906">
    <property type="entry name" value="MetI-like_sf"/>
</dbReference>
<evidence type="ECO:0000256" key="2">
    <source>
        <dbReference type="ARBA" id="ARBA00022448"/>
    </source>
</evidence>
<keyword evidence="3" id="KW-1003">Cell membrane</keyword>
<dbReference type="Pfam" id="PF00528">
    <property type="entry name" value="BPD_transp_1"/>
    <property type="match status" value="1"/>
</dbReference>
<dbReference type="Gene3D" id="1.10.3720.10">
    <property type="entry name" value="MetI-like"/>
    <property type="match status" value="1"/>
</dbReference>
<evidence type="ECO:0000256" key="7">
    <source>
        <dbReference type="RuleBase" id="RU363032"/>
    </source>
</evidence>
<dbReference type="AlphaFoldDB" id="A0A6B0YRR1"/>
<keyword evidence="2 7" id="KW-0813">Transport</keyword>
<accession>A0A6B0YRR1</accession>
<reference evidence="9" key="1">
    <citation type="submission" date="2019-09" db="EMBL/GenBank/DDBJ databases">
        <title>Characterisation of the sponge microbiome using genome-centric metagenomics.</title>
        <authorList>
            <person name="Engelberts J.P."/>
            <person name="Robbins S.J."/>
            <person name="De Goeij J.M."/>
            <person name="Aranda M."/>
            <person name="Bell S.C."/>
            <person name="Webster N.S."/>
        </authorList>
    </citation>
    <scope>NUCLEOTIDE SEQUENCE</scope>
    <source>
        <strain evidence="9">SB0664_bin_27</strain>
    </source>
</reference>